<name>A0A1I0XXT6_9PSEU</name>
<dbReference type="Pfam" id="PF01261">
    <property type="entry name" value="AP_endonuc_2"/>
    <property type="match status" value="1"/>
</dbReference>
<sequence>MTTSTTSDIRIAAAPISWGVCEVPGWGRVLDAPTVLRQMSELGVRATELGPPGYLPRDPAELRALLETHRLSLVGGFLAVPLHERPEDAVRAAADSAALFAACGADVLVLAAATGLAGYDDRPALTEQQWQTLVRAAGEVADKAARHGLRTVLHPHIGTHVETLVEVERFLADSDLSLCLDTGHLMIGGTDPVDLAKRHPDRVAHLHLKDVRADLADRVRSGEIGYQAAVAEGLYAPLGDGDVDIEAMVRFVHEAGYDGWYVLEQDTALAEDGPLDRPQRDTARSLARLARILDRL</sequence>
<evidence type="ECO:0000259" key="1">
    <source>
        <dbReference type="Pfam" id="PF01261"/>
    </source>
</evidence>
<gene>
    <name evidence="2" type="ORF">SAMN05216266_10464</name>
</gene>
<dbReference type="RefSeq" id="WP_091671751.1">
    <property type="nucleotide sequence ID" value="NZ_FOKG01000004.1"/>
</dbReference>
<evidence type="ECO:0000313" key="2">
    <source>
        <dbReference type="EMBL" id="SFB05236.1"/>
    </source>
</evidence>
<organism evidence="2 3">
    <name type="scientific">Amycolatopsis marina</name>
    <dbReference type="NCBI Taxonomy" id="490629"/>
    <lineage>
        <taxon>Bacteria</taxon>
        <taxon>Bacillati</taxon>
        <taxon>Actinomycetota</taxon>
        <taxon>Actinomycetes</taxon>
        <taxon>Pseudonocardiales</taxon>
        <taxon>Pseudonocardiaceae</taxon>
        <taxon>Amycolatopsis</taxon>
    </lineage>
</organism>
<dbReference type="InterPro" id="IPR036237">
    <property type="entry name" value="Xyl_isomerase-like_sf"/>
</dbReference>
<evidence type="ECO:0000313" key="3">
    <source>
        <dbReference type="Proteomes" id="UP000243799"/>
    </source>
</evidence>
<dbReference type="STRING" id="490629.SAMN05216266_10464"/>
<dbReference type="SUPFAM" id="SSF51658">
    <property type="entry name" value="Xylose isomerase-like"/>
    <property type="match status" value="1"/>
</dbReference>
<feature type="domain" description="Xylose isomerase-like TIM barrel" evidence="1">
    <location>
        <begin position="37"/>
        <end position="274"/>
    </location>
</feature>
<proteinExistence type="predicted"/>
<reference evidence="3" key="1">
    <citation type="submission" date="2016-10" db="EMBL/GenBank/DDBJ databases">
        <authorList>
            <person name="Varghese N."/>
            <person name="Submissions S."/>
        </authorList>
    </citation>
    <scope>NUCLEOTIDE SEQUENCE [LARGE SCALE GENOMIC DNA]</scope>
    <source>
        <strain evidence="3">CGMCC 4.3568</strain>
    </source>
</reference>
<accession>A0A1I0XXT6</accession>
<dbReference type="Proteomes" id="UP000243799">
    <property type="component" value="Unassembled WGS sequence"/>
</dbReference>
<dbReference type="PANTHER" id="PTHR12110">
    <property type="entry name" value="HYDROXYPYRUVATE ISOMERASE"/>
    <property type="match status" value="1"/>
</dbReference>
<dbReference type="AlphaFoldDB" id="A0A1I0XXT6"/>
<dbReference type="InterPro" id="IPR013022">
    <property type="entry name" value="Xyl_isomerase-like_TIM-brl"/>
</dbReference>
<dbReference type="InterPro" id="IPR050312">
    <property type="entry name" value="IolE/XylAMocC-like"/>
</dbReference>
<dbReference type="Gene3D" id="3.20.20.150">
    <property type="entry name" value="Divalent-metal-dependent TIM barrel enzymes"/>
    <property type="match status" value="1"/>
</dbReference>
<protein>
    <submittedName>
        <fullName evidence="2">2-keto-myo-inositol dehydratase</fullName>
    </submittedName>
</protein>
<dbReference type="EMBL" id="FOKG01000004">
    <property type="protein sequence ID" value="SFB05236.1"/>
    <property type="molecule type" value="Genomic_DNA"/>
</dbReference>
<dbReference type="PANTHER" id="PTHR12110:SF41">
    <property type="entry name" value="INOSOSE DEHYDRATASE"/>
    <property type="match status" value="1"/>
</dbReference>
<dbReference type="OrthoDB" id="104997at2"/>
<keyword evidence="3" id="KW-1185">Reference proteome</keyword>